<dbReference type="EMBL" id="JANTZM010000002">
    <property type="protein sequence ID" value="MCS4156452.1"/>
    <property type="molecule type" value="Genomic_DNA"/>
</dbReference>
<dbReference type="EMBL" id="JANUBL010000002">
    <property type="protein sequence ID" value="MCS4121140.1"/>
    <property type="molecule type" value="Genomic_DNA"/>
</dbReference>
<sequence length="214" mass="23296">MTFTLEARWFGSAPLPDALRQWFAALGAVETSTQTDLYLPAEDPAFNLKMRDGQLQIKRRLAGPLSTAFSDAASGRCEQWGKWTLDLADPPVAVWDDDPTDLWVAVEKTRHQLSFAPEEQSALSERLPTTPAATLDAELTTVEAATDTAWTFCLEAEGPVASLVDTLTAAGPAVLDETLPVALAPNQSFGYVRWLQQRPSVTTRPASGVQIPRN</sequence>
<gene>
    <name evidence="5" type="ORF">GGP45_001482</name>
    <name evidence="2" type="ORF">GGP61_000670</name>
    <name evidence="1" type="ORF">GGP71_000750</name>
    <name evidence="3" type="ORF">GGP83_000494</name>
    <name evidence="6" type="ORF">GGP99_000389</name>
    <name evidence="4" type="ORF">GGQ01_003137</name>
</gene>
<evidence type="ECO:0000313" key="5">
    <source>
        <dbReference type="EMBL" id="MCS4121140.1"/>
    </source>
</evidence>
<dbReference type="Proteomes" id="UP001155110">
    <property type="component" value="Unassembled WGS sequence"/>
</dbReference>
<dbReference type="Proteomes" id="UP001155027">
    <property type="component" value="Unassembled WGS sequence"/>
</dbReference>
<evidence type="ECO:0000313" key="7">
    <source>
        <dbReference type="Proteomes" id="UP001155057"/>
    </source>
</evidence>
<dbReference type="EMBL" id="JANUBB010000002">
    <property type="protein sequence ID" value="MCS3950560.1"/>
    <property type="molecule type" value="Genomic_DNA"/>
</dbReference>
<reference evidence="2" key="1">
    <citation type="submission" date="2022-08" db="EMBL/GenBank/DDBJ databases">
        <title>Genomic Encyclopedia of Type Strains, Phase V (KMG-V): Genome sequencing to study the core and pangenomes of soil and plant-associated prokaryotes.</title>
        <authorList>
            <person name="Whitman W."/>
        </authorList>
    </citation>
    <scope>NUCLEOTIDE SEQUENCE</scope>
    <source>
        <strain evidence="1">0</strain>
        <strain evidence="3">SP2017</strain>
        <strain evidence="6">SP3002</strain>
        <strain evidence="4">SP3012</strain>
        <strain evidence="5">SP3026</strain>
        <strain evidence="2">SP3049</strain>
    </source>
</reference>
<proteinExistence type="predicted"/>
<dbReference type="Proteomes" id="UP001155040">
    <property type="component" value="Unassembled WGS sequence"/>
</dbReference>
<dbReference type="EMBL" id="JANUAE010000002">
    <property type="protein sequence ID" value="MCS3709075.1"/>
    <property type="molecule type" value="Genomic_DNA"/>
</dbReference>
<dbReference type="GeneID" id="83728449"/>
<accession>A0A840EIU4</accession>
<evidence type="ECO:0000313" key="3">
    <source>
        <dbReference type="EMBL" id="MCS3950560.1"/>
    </source>
</evidence>
<dbReference type="EMBL" id="JANUAU010000002">
    <property type="protein sequence ID" value="MCS3676843.1"/>
    <property type="molecule type" value="Genomic_DNA"/>
</dbReference>
<evidence type="ECO:0000313" key="4">
    <source>
        <dbReference type="EMBL" id="MCS4038048.1"/>
    </source>
</evidence>
<evidence type="ECO:0008006" key="8">
    <source>
        <dbReference type="Google" id="ProtNLM"/>
    </source>
</evidence>
<evidence type="ECO:0000313" key="6">
    <source>
        <dbReference type="EMBL" id="MCS4156452.1"/>
    </source>
</evidence>
<name>A0A840EIU4_9BACT</name>
<evidence type="ECO:0000313" key="1">
    <source>
        <dbReference type="EMBL" id="MCS3676843.1"/>
    </source>
</evidence>
<dbReference type="EMBL" id="JANUBF010000035">
    <property type="protein sequence ID" value="MCS4038048.1"/>
    <property type="molecule type" value="Genomic_DNA"/>
</dbReference>
<dbReference type="RefSeq" id="WP_013062027.1">
    <property type="nucleotide sequence ID" value="NZ_CALTRY010000004.1"/>
</dbReference>
<comment type="caution">
    <text evidence="2">The sequence shown here is derived from an EMBL/GenBank/DDBJ whole genome shotgun (WGS) entry which is preliminary data.</text>
</comment>
<dbReference type="Proteomes" id="UP001155010">
    <property type="component" value="Unassembled WGS sequence"/>
</dbReference>
<dbReference type="AlphaFoldDB" id="A0A840EIU4"/>
<organism evidence="2 7">
    <name type="scientific">Salinibacter ruber</name>
    <dbReference type="NCBI Taxonomy" id="146919"/>
    <lineage>
        <taxon>Bacteria</taxon>
        <taxon>Pseudomonadati</taxon>
        <taxon>Rhodothermota</taxon>
        <taxon>Rhodothermia</taxon>
        <taxon>Rhodothermales</taxon>
        <taxon>Salinibacteraceae</taxon>
        <taxon>Salinibacter</taxon>
    </lineage>
</organism>
<evidence type="ECO:0000313" key="2">
    <source>
        <dbReference type="EMBL" id="MCS3709075.1"/>
    </source>
</evidence>
<protein>
    <recommendedName>
        <fullName evidence="8">CYTH domain-containing protein</fullName>
    </recommendedName>
</protein>
<dbReference type="Proteomes" id="UP001155144">
    <property type="component" value="Unassembled WGS sequence"/>
</dbReference>
<dbReference type="Proteomes" id="UP001155057">
    <property type="component" value="Unassembled WGS sequence"/>
</dbReference>